<protein>
    <recommendedName>
        <fullName evidence="3">DNA-directed RNA polymerase RpoA/D/Rpb3-type domain-containing protein</fullName>
    </recommendedName>
</protein>
<evidence type="ECO:0000256" key="2">
    <source>
        <dbReference type="ARBA" id="ARBA00023163"/>
    </source>
</evidence>
<gene>
    <name evidence="4" type="ORF">TrRE_jg12600</name>
</gene>
<dbReference type="OrthoDB" id="270173at2759"/>
<dbReference type="Proteomes" id="UP001165082">
    <property type="component" value="Unassembled WGS sequence"/>
</dbReference>
<dbReference type="EMBL" id="BRXZ01003698">
    <property type="protein sequence ID" value="GMH60150.1"/>
    <property type="molecule type" value="Genomic_DNA"/>
</dbReference>
<feature type="non-terminal residue" evidence="4">
    <location>
        <position position="1"/>
    </location>
</feature>
<keyword evidence="5" id="KW-1185">Reference proteome</keyword>
<dbReference type="Pfam" id="PF01193">
    <property type="entry name" value="RNA_pol_L"/>
    <property type="match status" value="1"/>
</dbReference>
<keyword evidence="1" id="KW-0240">DNA-directed RNA polymerase</keyword>
<evidence type="ECO:0000259" key="3">
    <source>
        <dbReference type="Pfam" id="PF01193"/>
    </source>
</evidence>
<dbReference type="Gene3D" id="3.30.1360.10">
    <property type="entry name" value="RNA polymerase, RBP11-like subunit"/>
    <property type="match status" value="1"/>
</dbReference>
<evidence type="ECO:0000256" key="1">
    <source>
        <dbReference type="ARBA" id="ARBA00022478"/>
    </source>
</evidence>
<comment type="caution">
    <text evidence="4">The sequence shown here is derived from an EMBL/GenBank/DDBJ whole genome shotgun (WGS) entry which is preliminary data.</text>
</comment>
<dbReference type="GO" id="GO:0006351">
    <property type="term" value="P:DNA-templated transcription"/>
    <property type="evidence" value="ECO:0007669"/>
    <property type="project" value="InterPro"/>
</dbReference>
<evidence type="ECO:0000313" key="4">
    <source>
        <dbReference type="EMBL" id="GMH60150.1"/>
    </source>
</evidence>
<dbReference type="GO" id="GO:0000428">
    <property type="term" value="C:DNA-directed RNA polymerase complex"/>
    <property type="evidence" value="ECO:0007669"/>
    <property type="project" value="UniProtKB-KW"/>
</dbReference>
<organism evidence="4 5">
    <name type="scientific">Triparma retinervis</name>
    <dbReference type="NCBI Taxonomy" id="2557542"/>
    <lineage>
        <taxon>Eukaryota</taxon>
        <taxon>Sar</taxon>
        <taxon>Stramenopiles</taxon>
        <taxon>Ochrophyta</taxon>
        <taxon>Bolidophyceae</taxon>
        <taxon>Parmales</taxon>
        <taxon>Triparmaceae</taxon>
        <taxon>Triparma</taxon>
    </lineage>
</organism>
<accession>A0A9W6ZZS2</accession>
<feature type="domain" description="DNA-directed RNA polymerase RpoA/D/Rpb3-type" evidence="3">
    <location>
        <begin position="53"/>
        <end position="75"/>
    </location>
</feature>
<keyword evidence="2" id="KW-0804">Transcription</keyword>
<evidence type="ECO:0000313" key="5">
    <source>
        <dbReference type="Proteomes" id="UP001165082"/>
    </source>
</evidence>
<dbReference type="AlphaFoldDB" id="A0A9W6ZZS2"/>
<dbReference type="GO" id="GO:0003899">
    <property type="term" value="F:DNA-directed RNA polymerase activity"/>
    <property type="evidence" value="ECO:0007669"/>
    <property type="project" value="InterPro"/>
</dbReference>
<dbReference type="SUPFAM" id="SSF55257">
    <property type="entry name" value="RBP11-like subunits of RNA polymerase"/>
    <property type="match status" value="1"/>
</dbReference>
<reference evidence="4" key="1">
    <citation type="submission" date="2022-07" db="EMBL/GenBank/DDBJ databases">
        <title>Genome analysis of Parmales, a sister group of diatoms, reveals the evolutionary specialization of diatoms from phago-mixotrophs to photoautotrophs.</title>
        <authorList>
            <person name="Ban H."/>
            <person name="Sato S."/>
            <person name="Yoshikawa S."/>
            <person name="Kazumasa Y."/>
            <person name="Nakamura Y."/>
            <person name="Ichinomiya M."/>
            <person name="Saitoh K."/>
            <person name="Sato N."/>
            <person name="Blanc-Mathieu R."/>
            <person name="Endo H."/>
            <person name="Kuwata A."/>
            <person name="Ogata H."/>
        </authorList>
    </citation>
    <scope>NUCLEOTIDE SEQUENCE</scope>
</reference>
<dbReference type="InterPro" id="IPR036603">
    <property type="entry name" value="RBP11-like"/>
</dbReference>
<name>A0A9W6ZZS2_9STRA</name>
<dbReference type="InterPro" id="IPR011263">
    <property type="entry name" value="DNA-dir_RNA_pol_RpoA/D/Rpb3"/>
</dbReference>
<dbReference type="GO" id="GO:0046983">
    <property type="term" value="F:protein dimerization activity"/>
    <property type="evidence" value="ECO:0007669"/>
    <property type="project" value="InterPro"/>
</dbReference>
<sequence length="88" mass="9897">AMSGMYEVRESGITFSPSLEPDGTANKSEFVKKFKKDFTYNVLEHPNPNELIFSLTNVDVSFANALRRIMISEVRALREALGGREISQ</sequence>
<proteinExistence type="predicted"/>